<evidence type="ECO:0000256" key="6">
    <source>
        <dbReference type="ARBA" id="ARBA00043993"/>
    </source>
</evidence>
<evidence type="ECO:0000256" key="2">
    <source>
        <dbReference type="ARBA" id="ARBA00022475"/>
    </source>
</evidence>
<evidence type="ECO:0000313" key="11">
    <source>
        <dbReference type="EMBL" id="MCF1716986.1"/>
    </source>
</evidence>
<feature type="transmembrane region" description="Helical" evidence="8">
    <location>
        <begin position="112"/>
        <end position="129"/>
    </location>
</feature>
<accession>A0ABS9BMR4</accession>
<keyword evidence="5 8" id="KW-0472">Membrane</keyword>
<organism evidence="11 12">
    <name type="scientific">Flavihumibacter fluminis</name>
    <dbReference type="NCBI Taxonomy" id="2909236"/>
    <lineage>
        <taxon>Bacteria</taxon>
        <taxon>Pseudomonadati</taxon>
        <taxon>Bacteroidota</taxon>
        <taxon>Chitinophagia</taxon>
        <taxon>Chitinophagales</taxon>
        <taxon>Chitinophagaceae</taxon>
        <taxon>Flavihumibacter</taxon>
    </lineage>
</organism>
<name>A0ABS9BMR4_9BACT</name>
<feature type="transmembrane region" description="Helical" evidence="8">
    <location>
        <begin position="447"/>
        <end position="464"/>
    </location>
</feature>
<reference evidence="11 12" key="1">
    <citation type="submission" date="2022-01" db="EMBL/GenBank/DDBJ databases">
        <title>Flavihumibacter sp. nov., isolated from sediment of a river.</title>
        <authorList>
            <person name="Liu H."/>
        </authorList>
    </citation>
    <scope>NUCLEOTIDE SEQUENCE [LARGE SCALE GENOMIC DNA]</scope>
    <source>
        <strain evidence="11 12">RY-1</strain>
    </source>
</reference>
<comment type="caution">
    <text evidence="11">The sequence shown here is derived from an EMBL/GenBank/DDBJ whole genome shotgun (WGS) entry which is preliminary data.</text>
</comment>
<keyword evidence="4 8" id="KW-1133">Transmembrane helix</keyword>
<feature type="transmembrane region" description="Helical" evidence="8">
    <location>
        <begin position="36"/>
        <end position="56"/>
    </location>
</feature>
<sequence>MIEYIREYKKYSSSYYVSEGIRTTAGVMLPILTASYFGHLDVGMALGLGALCVSIADNTGPIHHRVNGMMAALILIFISTLITGFCMPYPWLLAVLIVLMGFAYSIIGVYGVRAAAVGVAGLLVMILSIDERYTSWEVVRNALLVAAGGFFYFTISLLLYRLRPYKLIEQALGDSLLSMSDYLSTRAGFYDAQVDYDKNYKEVLEQQVLVHNKQSLVREMLFKTRDIVRESTHKSRILMMIFLDSVDLFERIMTSQQDYRLLHQLMDNSGLLPAFQTQIRLLSDELEKIGLALQEGRVSEAREDLEDLLKKLETEFVEVRNATMDDSNIEGFVSLRHILNSIKDIQSRILTIHRYTSFDKKIGAAFSRTVDYTKFVSPSDFNIKLLTNNLSIHSTIFRHSIRVAISLLAGYFLSRILPFGHGYWILLTILVILKPAYSLTKQRNIERLTGTFFGALIGVGVLWLIRDDRLLVTVMIIGMVIAYSMVRVKYLVSVVAMTAYILIAFHFLKPGDFSEVLRDRLIDTFAGSMIAFIATFAIPPKWEHEQIQELLEEAIEANARYFESISKLFIGVSLGNEAYKLSRKEAFVKLANLSDAFQRMLNEPKRQQKKVQLVHQMVVNNHMLASHIATLSSYRKMAERYASEKFQPIISASLQHLQTAAELVKQEPAPNLLLSAEENFVIREELKQLLELRLKELAEGDMDTETRQRFSELKTIADQFEYINKISIELEKLAQRLRERTT</sequence>
<feature type="domain" description="Integral membrane protein YccS N-terminal" evidence="9">
    <location>
        <begin position="70"/>
        <end position="346"/>
    </location>
</feature>
<dbReference type="PANTHER" id="PTHR30509">
    <property type="entry name" value="P-HYDROXYBENZOIC ACID EFFLUX PUMP SUBUNIT-RELATED"/>
    <property type="match status" value="1"/>
</dbReference>
<feature type="coiled-coil region" evidence="7">
    <location>
        <begin position="291"/>
        <end position="322"/>
    </location>
</feature>
<evidence type="ECO:0000256" key="5">
    <source>
        <dbReference type="ARBA" id="ARBA00023136"/>
    </source>
</evidence>
<evidence type="ECO:0000259" key="10">
    <source>
        <dbReference type="Pfam" id="PF13515"/>
    </source>
</evidence>
<protein>
    <submittedName>
        <fullName evidence="11">FUSC family protein</fullName>
    </submittedName>
</protein>
<gene>
    <name evidence="11" type="ORF">L0U88_20255</name>
</gene>
<comment type="similarity">
    <text evidence="6">Belongs to the YccS/YhfK family.</text>
</comment>
<keyword evidence="2" id="KW-1003">Cell membrane</keyword>
<dbReference type="Proteomes" id="UP001200145">
    <property type="component" value="Unassembled WGS sequence"/>
</dbReference>
<evidence type="ECO:0000256" key="8">
    <source>
        <dbReference type="SAM" id="Phobius"/>
    </source>
</evidence>
<keyword evidence="3 8" id="KW-0812">Transmembrane</keyword>
<evidence type="ECO:0000313" key="12">
    <source>
        <dbReference type="Proteomes" id="UP001200145"/>
    </source>
</evidence>
<dbReference type="Pfam" id="PF12805">
    <property type="entry name" value="FUSC-like"/>
    <property type="match status" value="1"/>
</dbReference>
<feature type="transmembrane region" description="Helical" evidence="8">
    <location>
        <begin position="141"/>
        <end position="160"/>
    </location>
</feature>
<dbReference type="PANTHER" id="PTHR30509:SF9">
    <property type="entry name" value="MULTIDRUG RESISTANCE PROTEIN MDTO"/>
    <property type="match status" value="1"/>
</dbReference>
<dbReference type="InterPro" id="IPR032692">
    <property type="entry name" value="YccS_N"/>
</dbReference>
<evidence type="ECO:0000256" key="1">
    <source>
        <dbReference type="ARBA" id="ARBA00004651"/>
    </source>
</evidence>
<dbReference type="Pfam" id="PF13515">
    <property type="entry name" value="FUSC_2"/>
    <property type="match status" value="1"/>
</dbReference>
<feature type="domain" description="Integral membrane bound transporter" evidence="10">
    <location>
        <begin position="411"/>
        <end position="533"/>
    </location>
</feature>
<feature type="transmembrane region" description="Helical" evidence="8">
    <location>
        <begin position="68"/>
        <end position="85"/>
    </location>
</feature>
<keyword evidence="7" id="KW-0175">Coiled coil</keyword>
<dbReference type="EMBL" id="JAKEVY010000008">
    <property type="protein sequence ID" value="MCF1716986.1"/>
    <property type="molecule type" value="Genomic_DNA"/>
</dbReference>
<evidence type="ECO:0000256" key="7">
    <source>
        <dbReference type="SAM" id="Coils"/>
    </source>
</evidence>
<keyword evidence="12" id="KW-1185">Reference proteome</keyword>
<evidence type="ECO:0000256" key="4">
    <source>
        <dbReference type="ARBA" id="ARBA00022989"/>
    </source>
</evidence>
<dbReference type="RefSeq" id="WP_234868638.1">
    <property type="nucleotide sequence ID" value="NZ_JAKEVY010000008.1"/>
</dbReference>
<evidence type="ECO:0000259" key="9">
    <source>
        <dbReference type="Pfam" id="PF12805"/>
    </source>
</evidence>
<dbReference type="InterPro" id="IPR049453">
    <property type="entry name" value="Memb_transporter_dom"/>
</dbReference>
<evidence type="ECO:0000256" key="3">
    <source>
        <dbReference type="ARBA" id="ARBA00022692"/>
    </source>
</evidence>
<comment type="subcellular location">
    <subcellularLocation>
        <location evidence="1">Cell membrane</location>
        <topology evidence="1">Multi-pass membrane protein</topology>
    </subcellularLocation>
</comment>
<feature type="transmembrane region" description="Helical" evidence="8">
    <location>
        <begin position="491"/>
        <end position="508"/>
    </location>
</feature>
<proteinExistence type="inferred from homology"/>